<proteinExistence type="predicted"/>
<organism evidence="2 3">
    <name type="scientific">Paspalum notatum var. saurae</name>
    <dbReference type="NCBI Taxonomy" id="547442"/>
    <lineage>
        <taxon>Eukaryota</taxon>
        <taxon>Viridiplantae</taxon>
        <taxon>Streptophyta</taxon>
        <taxon>Embryophyta</taxon>
        <taxon>Tracheophyta</taxon>
        <taxon>Spermatophyta</taxon>
        <taxon>Magnoliopsida</taxon>
        <taxon>Liliopsida</taxon>
        <taxon>Poales</taxon>
        <taxon>Poaceae</taxon>
        <taxon>PACMAD clade</taxon>
        <taxon>Panicoideae</taxon>
        <taxon>Andropogonodae</taxon>
        <taxon>Paspaleae</taxon>
        <taxon>Paspalinae</taxon>
        <taxon>Paspalum</taxon>
    </lineage>
</organism>
<keyword evidence="3" id="KW-1185">Reference proteome</keyword>
<keyword evidence="1" id="KW-0472">Membrane</keyword>
<feature type="transmembrane region" description="Helical" evidence="1">
    <location>
        <begin position="31"/>
        <end position="54"/>
    </location>
</feature>
<evidence type="ECO:0000256" key="1">
    <source>
        <dbReference type="SAM" id="Phobius"/>
    </source>
</evidence>
<feature type="transmembrane region" description="Helical" evidence="1">
    <location>
        <begin position="7"/>
        <end position="25"/>
    </location>
</feature>
<dbReference type="PROSITE" id="PS51257">
    <property type="entry name" value="PROKAR_LIPOPROTEIN"/>
    <property type="match status" value="1"/>
</dbReference>
<keyword evidence="1" id="KW-0812">Transmembrane</keyword>
<keyword evidence="1" id="KW-1133">Transmembrane helix</keyword>
<reference evidence="2 3" key="1">
    <citation type="submission" date="2024-02" db="EMBL/GenBank/DDBJ databases">
        <title>High-quality chromosome-scale genome assembly of Pensacola bahiagrass (Paspalum notatum Flugge var. saurae).</title>
        <authorList>
            <person name="Vega J.M."/>
            <person name="Podio M."/>
            <person name="Orjuela J."/>
            <person name="Siena L.A."/>
            <person name="Pessino S.C."/>
            <person name="Combes M.C."/>
            <person name="Mariac C."/>
            <person name="Albertini E."/>
            <person name="Pupilli F."/>
            <person name="Ortiz J.P.A."/>
            <person name="Leblanc O."/>
        </authorList>
    </citation>
    <scope>NUCLEOTIDE SEQUENCE [LARGE SCALE GENOMIC DNA]</scope>
    <source>
        <strain evidence="2">R1</strain>
        <tissue evidence="2">Leaf</tissue>
    </source>
</reference>
<sequence>MRRHDYLFAFVQHNLVASVVFSSLPSSSTPTTMGCIGIFFLVVLLRTATVIEAFSAGPFRR</sequence>
<name>A0AAQ3TBL8_PASNO</name>
<protein>
    <submittedName>
        <fullName evidence="2">Uncharacterized protein</fullName>
    </submittedName>
</protein>
<evidence type="ECO:0000313" key="3">
    <source>
        <dbReference type="Proteomes" id="UP001341281"/>
    </source>
</evidence>
<evidence type="ECO:0000313" key="2">
    <source>
        <dbReference type="EMBL" id="WVZ68889.1"/>
    </source>
</evidence>
<gene>
    <name evidence="2" type="ORF">U9M48_017767</name>
</gene>
<dbReference type="Proteomes" id="UP001341281">
    <property type="component" value="Chromosome 04"/>
</dbReference>
<accession>A0AAQ3TBL8</accession>
<dbReference type="EMBL" id="CP144748">
    <property type="protein sequence ID" value="WVZ68889.1"/>
    <property type="molecule type" value="Genomic_DNA"/>
</dbReference>
<dbReference type="AlphaFoldDB" id="A0AAQ3TBL8"/>